<gene>
    <name evidence="1" type="ORF">GIB67_000161</name>
</gene>
<evidence type="ECO:0000313" key="1">
    <source>
        <dbReference type="EMBL" id="KAF6176067.1"/>
    </source>
</evidence>
<organism evidence="1 2">
    <name type="scientific">Kingdonia uniflora</name>
    <dbReference type="NCBI Taxonomy" id="39325"/>
    <lineage>
        <taxon>Eukaryota</taxon>
        <taxon>Viridiplantae</taxon>
        <taxon>Streptophyta</taxon>
        <taxon>Embryophyta</taxon>
        <taxon>Tracheophyta</taxon>
        <taxon>Spermatophyta</taxon>
        <taxon>Magnoliopsida</taxon>
        <taxon>Ranunculales</taxon>
        <taxon>Circaeasteraceae</taxon>
        <taxon>Kingdonia</taxon>
    </lineage>
</organism>
<comment type="caution">
    <text evidence="1">The sequence shown here is derived from an EMBL/GenBank/DDBJ whole genome shotgun (WGS) entry which is preliminary data.</text>
</comment>
<name>A0A7J7P9G3_9MAGN</name>
<evidence type="ECO:0000313" key="2">
    <source>
        <dbReference type="Proteomes" id="UP000541444"/>
    </source>
</evidence>
<dbReference type="AlphaFoldDB" id="A0A7J7P9G3"/>
<keyword evidence="2" id="KW-1185">Reference proteome</keyword>
<reference evidence="1 2" key="1">
    <citation type="journal article" date="2020" name="IScience">
        <title>Genome Sequencing of the Endangered Kingdonia uniflora (Circaeasteraceae, Ranunculales) Reveals Potential Mechanisms of Evolutionary Specialization.</title>
        <authorList>
            <person name="Sun Y."/>
            <person name="Deng T."/>
            <person name="Zhang A."/>
            <person name="Moore M.J."/>
            <person name="Landis J.B."/>
            <person name="Lin N."/>
            <person name="Zhang H."/>
            <person name="Zhang X."/>
            <person name="Huang J."/>
            <person name="Zhang X."/>
            <person name="Sun H."/>
            <person name="Wang H."/>
        </authorList>
    </citation>
    <scope>NUCLEOTIDE SEQUENCE [LARGE SCALE GENOMIC DNA]</scope>
    <source>
        <strain evidence="1">TB1705</strain>
        <tissue evidence="1">Leaf</tissue>
    </source>
</reference>
<protein>
    <submittedName>
        <fullName evidence="1">Uncharacterized protein</fullName>
    </submittedName>
</protein>
<dbReference type="Proteomes" id="UP000541444">
    <property type="component" value="Unassembled WGS sequence"/>
</dbReference>
<proteinExistence type="predicted"/>
<dbReference type="EMBL" id="JACGCM010000121">
    <property type="protein sequence ID" value="KAF6176067.1"/>
    <property type="molecule type" value="Genomic_DNA"/>
</dbReference>
<accession>A0A7J7P9G3</accession>
<sequence>WELGNTPPQEFFLGWVWYRLRLNIFKFYLLFLPFGPRVSYGTLWIFCPSKPKNSTGCGSPSGICILILLES</sequence>
<feature type="non-terminal residue" evidence="1">
    <location>
        <position position="1"/>
    </location>
</feature>